<dbReference type="RefSeq" id="WP_162391062.1">
    <property type="nucleotide sequence ID" value="NZ_CP045997.1"/>
</dbReference>
<reference evidence="2 3" key="1">
    <citation type="submission" date="2019-11" db="EMBL/GenBank/DDBJ databases">
        <title>Spirosoma endbachense sp. nov., isolated from a natural salt meadow.</title>
        <authorList>
            <person name="Rojas J."/>
            <person name="Ambika Manirajan B."/>
            <person name="Ratering S."/>
            <person name="Suarez C."/>
            <person name="Geissler-Plaum R."/>
            <person name="Schnell S."/>
        </authorList>
    </citation>
    <scope>NUCLEOTIDE SEQUENCE [LARGE SCALE GENOMIC DNA]</scope>
    <source>
        <strain evidence="2 3">I-24</strain>
    </source>
</reference>
<feature type="transmembrane region" description="Helical" evidence="1">
    <location>
        <begin position="54"/>
        <end position="77"/>
    </location>
</feature>
<keyword evidence="3" id="KW-1185">Reference proteome</keyword>
<evidence type="ECO:0000313" key="2">
    <source>
        <dbReference type="EMBL" id="QHW00669.1"/>
    </source>
</evidence>
<dbReference type="Pfam" id="PF14329">
    <property type="entry name" value="DUF4386"/>
    <property type="match status" value="1"/>
</dbReference>
<feature type="transmembrane region" description="Helical" evidence="1">
    <location>
        <begin position="12"/>
        <end position="34"/>
    </location>
</feature>
<feature type="transmembrane region" description="Helical" evidence="1">
    <location>
        <begin position="89"/>
        <end position="109"/>
    </location>
</feature>
<proteinExistence type="predicted"/>
<gene>
    <name evidence="2" type="ORF">GJR95_39105</name>
</gene>
<feature type="transmembrane region" description="Helical" evidence="1">
    <location>
        <begin position="152"/>
        <end position="170"/>
    </location>
</feature>
<keyword evidence="1" id="KW-0812">Transmembrane</keyword>
<organism evidence="2 3">
    <name type="scientific">Spirosoma endbachense</name>
    <dbReference type="NCBI Taxonomy" id="2666025"/>
    <lineage>
        <taxon>Bacteria</taxon>
        <taxon>Pseudomonadati</taxon>
        <taxon>Bacteroidota</taxon>
        <taxon>Cytophagia</taxon>
        <taxon>Cytophagales</taxon>
        <taxon>Cytophagaceae</taxon>
        <taxon>Spirosoma</taxon>
    </lineage>
</organism>
<sequence length="242" mass="26831">MKTSTMPANRLIGNLLILGVMLVMIPYTTLTIVFDYPDILRQEPGVILTRFHTGGASLIGVWWLFAIGGFPLLRAYVLIGQKFEKQVYALRWATTLGVISALVQLIGLLRWPFVVPVLATQYVTTTDLATRHAIVVAFKAIHQYGGVVLGEHLGQLLTIAYTLLLSRAFAQIDLFPKWIIYLGYVASGIYLLAQGDLFATVIPGFPTWGLAGLLGSSLWLIWLLVVGVWFRRLADVANEWGE</sequence>
<dbReference type="Proteomes" id="UP000464577">
    <property type="component" value="Chromosome"/>
</dbReference>
<protein>
    <submittedName>
        <fullName evidence="2">DUF4386 family protein</fullName>
    </submittedName>
</protein>
<keyword evidence="1" id="KW-1133">Transmembrane helix</keyword>
<dbReference type="AlphaFoldDB" id="A0A6P1W7X6"/>
<dbReference type="InterPro" id="IPR025495">
    <property type="entry name" value="DUF4386"/>
</dbReference>
<feature type="transmembrane region" description="Helical" evidence="1">
    <location>
        <begin position="182"/>
        <end position="202"/>
    </location>
</feature>
<evidence type="ECO:0000256" key="1">
    <source>
        <dbReference type="SAM" id="Phobius"/>
    </source>
</evidence>
<dbReference type="EMBL" id="CP045997">
    <property type="protein sequence ID" value="QHW00669.1"/>
    <property type="molecule type" value="Genomic_DNA"/>
</dbReference>
<feature type="transmembrane region" description="Helical" evidence="1">
    <location>
        <begin position="208"/>
        <end position="230"/>
    </location>
</feature>
<keyword evidence="1" id="KW-0472">Membrane</keyword>
<dbReference type="KEGG" id="senf:GJR95_39105"/>
<accession>A0A6P1W7X6</accession>
<evidence type="ECO:0000313" key="3">
    <source>
        <dbReference type="Proteomes" id="UP000464577"/>
    </source>
</evidence>
<name>A0A6P1W7X6_9BACT</name>